<protein>
    <submittedName>
        <fullName evidence="1">Uncharacterized protein</fullName>
    </submittedName>
</protein>
<dbReference type="Proteomes" id="UP000295509">
    <property type="component" value="Unassembled WGS sequence"/>
</dbReference>
<evidence type="ECO:0000313" key="2">
    <source>
        <dbReference type="Proteomes" id="UP000295509"/>
    </source>
</evidence>
<comment type="caution">
    <text evidence="1">The sequence shown here is derived from an EMBL/GenBank/DDBJ whole genome shotgun (WGS) entry which is preliminary data.</text>
</comment>
<dbReference type="AlphaFoldDB" id="A0A4R8LNM4"/>
<sequence>MLPKINPRLAAALTIALRKRVDFTQADGFGEIGEAFRADLVFQMNRSHAGVLVFAHRANHVEWDCRNR</sequence>
<keyword evidence="2" id="KW-1185">Reference proteome</keyword>
<organism evidence="1 2">
    <name type="scientific">Paraburkholderia rhizosphaerae</name>
    <dbReference type="NCBI Taxonomy" id="480658"/>
    <lineage>
        <taxon>Bacteria</taxon>
        <taxon>Pseudomonadati</taxon>
        <taxon>Pseudomonadota</taxon>
        <taxon>Betaproteobacteria</taxon>
        <taxon>Burkholderiales</taxon>
        <taxon>Burkholderiaceae</taxon>
        <taxon>Paraburkholderia</taxon>
    </lineage>
</organism>
<gene>
    <name evidence="1" type="ORF">BX592_11448</name>
</gene>
<dbReference type="EMBL" id="SORE01000014">
    <property type="protein sequence ID" value="TDY45381.1"/>
    <property type="molecule type" value="Genomic_DNA"/>
</dbReference>
<reference evidence="1 2" key="1">
    <citation type="submission" date="2019-03" db="EMBL/GenBank/DDBJ databases">
        <title>Genomic Encyclopedia of Type Strains, Phase III (KMG-III): the genomes of soil and plant-associated and newly described type strains.</title>
        <authorList>
            <person name="Whitman W."/>
        </authorList>
    </citation>
    <scope>NUCLEOTIDE SEQUENCE [LARGE SCALE GENOMIC DNA]</scope>
    <source>
        <strain evidence="1 2">LMG 29544</strain>
    </source>
</reference>
<evidence type="ECO:0000313" key="1">
    <source>
        <dbReference type="EMBL" id="TDY45381.1"/>
    </source>
</evidence>
<accession>A0A4R8LNM4</accession>
<proteinExistence type="predicted"/>
<name>A0A4R8LNM4_9BURK</name>